<organism evidence="2 3">
    <name type="scientific">Pleurodeles waltl</name>
    <name type="common">Iberian ribbed newt</name>
    <dbReference type="NCBI Taxonomy" id="8319"/>
    <lineage>
        <taxon>Eukaryota</taxon>
        <taxon>Metazoa</taxon>
        <taxon>Chordata</taxon>
        <taxon>Craniata</taxon>
        <taxon>Vertebrata</taxon>
        <taxon>Euteleostomi</taxon>
        <taxon>Amphibia</taxon>
        <taxon>Batrachia</taxon>
        <taxon>Caudata</taxon>
        <taxon>Salamandroidea</taxon>
        <taxon>Salamandridae</taxon>
        <taxon>Pleurodelinae</taxon>
        <taxon>Pleurodeles</taxon>
    </lineage>
</organism>
<dbReference type="EMBL" id="JANPWB010000006">
    <property type="protein sequence ID" value="KAJ1180145.1"/>
    <property type="molecule type" value="Genomic_DNA"/>
</dbReference>
<accession>A0AAV7TTS2</accession>
<feature type="compositionally biased region" description="Polar residues" evidence="1">
    <location>
        <begin position="1"/>
        <end position="16"/>
    </location>
</feature>
<dbReference type="AlphaFoldDB" id="A0AAV7TTS2"/>
<gene>
    <name evidence="2" type="ORF">NDU88_005369</name>
</gene>
<evidence type="ECO:0000313" key="3">
    <source>
        <dbReference type="Proteomes" id="UP001066276"/>
    </source>
</evidence>
<keyword evidence="3" id="KW-1185">Reference proteome</keyword>
<proteinExistence type="predicted"/>
<dbReference type="Proteomes" id="UP001066276">
    <property type="component" value="Chromosome 3_2"/>
</dbReference>
<feature type="region of interest" description="Disordered" evidence="1">
    <location>
        <begin position="1"/>
        <end position="25"/>
    </location>
</feature>
<evidence type="ECO:0000313" key="2">
    <source>
        <dbReference type="EMBL" id="KAJ1180145.1"/>
    </source>
</evidence>
<evidence type="ECO:0000256" key="1">
    <source>
        <dbReference type="SAM" id="MobiDB-lite"/>
    </source>
</evidence>
<reference evidence="2" key="1">
    <citation type="journal article" date="2022" name="bioRxiv">
        <title>Sequencing and chromosome-scale assembly of the giantPleurodeles waltlgenome.</title>
        <authorList>
            <person name="Brown T."/>
            <person name="Elewa A."/>
            <person name="Iarovenko S."/>
            <person name="Subramanian E."/>
            <person name="Araus A.J."/>
            <person name="Petzold A."/>
            <person name="Susuki M."/>
            <person name="Suzuki K.-i.T."/>
            <person name="Hayashi T."/>
            <person name="Toyoda A."/>
            <person name="Oliveira C."/>
            <person name="Osipova E."/>
            <person name="Leigh N.D."/>
            <person name="Simon A."/>
            <person name="Yun M.H."/>
        </authorList>
    </citation>
    <scope>NUCLEOTIDE SEQUENCE</scope>
    <source>
        <strain evidence="2">20211129_DDA</strain>
        <tissue evidence="2">Liver</tissue>
    </source>
</reference>
<name>A0AAV7TTS2_PLEWA</name>
<protein>
    <submittedName>
        <fullName evidence="2">Uncharacterized protein</fullName>
    </submittedName>
</protein>
<comment type="caution">
    <text evidence="2">The sequence shown here is derived from an EMBL/GenBank/DDBJ whole genome shotgun (WGS) entry which is preliminary data.</text>
</comment>
<sequence>MELPARQQNRLRQGPTSYPELPAQASQPTVAALLKLIKRVLHYPLDAGTAFPGERCLCIPCDIHGMERLAGD</sequence>